<dbReference type="InParanoid" id="A0A1X2HXI5"/>
<keyword evidence="8 10" id="KW-0143">Chaperone</keyword>
<dbReference type="OMA" id="WGLKYAV"/>
<dbReference type="CDD" id="cd03341">
    <property type="entry name" value="TCP1_theta"/>
    <property type="match status" value="1"/>
</dbReference>
<evidence type="ECO:0000256" key="9">
    <source>
        <dbReference type="ARBA" id="ARBA00029602"/>
    </source>
</evidence>
<dbReference type="SUPFAM" id="SSF54849">
    <property type="entry name" value="GroEL-intermediate domain like"/>
    <property type="match status" value="1"/>
</dbReference>
<dbReference type="NCBIfam" id="TIGR02346">
    <property type="entry name" value="chap_CCT_theta"/>
    <property type="match status" value="1"/>
</dbReference>
<dbReference type="InterPro" id="IPR027410">
    <property type="entry name" value="TCP-1-like_intermed_sf"/>
</dbReference>
<dbReference type="GO" id="GO:0005832">
    <property type="term" value="C:chaperonin-containing T-complex"/>
    <property type="evidence" value="ECO:0007669"/>
    <property type="project" value="EnsemblFungi"/>
</dbReference>
<evidence type="ECO:0000256" key="8">
    <source>
        <dbReference type="ARBA" id="ARBA00023186"/>
    </source>
</evidence>
<dbReference type="PROSITE" id="PS00750">
    <property type="entry name" value="TCP1_1"/>
    <property type="match status" value="1"/>
</dbReference>
<sequence length="549" mass="60309">MALRIPKGTLPQLFKEGYKFQQGVDEAVMRNIEATRELAETVRTSMGPNGRNKMIINHLEKLFVTNDAATIIRELEVVHPAAKLLVMASQQQESEVGDNTNAVIVLAGELLSKAEQLLRLGLHPSEVIQGYEIARDRALEIIEELSVQKVEDLKSPQELKKVIHAAIASKQYGHEDLLGELVTEAALNVMPKNPKDFNVDSIRVVKVMGSSLYESKVVKGMVFGREPEGIVQNATKAKVAVFTCPLDIQQTETKGTVLIHNAQEMLNFSKDEEKHIEKMFQELADAGVKVVVTGNGIGELALHYLNRFNIMAVKVLSKFDVRRLCRVVGATALSRLGAPMPEEMGYCDIVETVEIGSDRVTVFRQEELDRSRTTTIVIRGATQNHMDDIERAIDDGVNVIKAATRDQRLLAGAGAFEMELNKRLQTVASKTPGLNQHAIKRFAEAMEVVPRTLCENAGMDATAILSRLYAAHYQEGDAGNNVGVDVEENEDGTIDASKAGIYDSFPAKQLALKLAADTAITVLRVDQIIMSKPAGGPKPPKSQGHWDDD</sequence>
<dbReference type="FunCoup" id="A0A1X2HXI5">
    <property type="interactions" value="804"/>
</dbReference>
<evidence type="ECO:0000256" key="6">
    <source>
        <dbReference type="ARBA" id="ARBA00022741"/>
    </source>
</evidence>
<dbReference type="OrthoDB" id="1748577at2759"/>
<protein>
    <recommendedName>
        <fullName evidence="9">CCT-theta</fullName>
    </recommendedName>
</protein>
<dbReference type="InterPro" id="IPR012721">
    <property type="entry name" value="Chap_CCT_theta"/>
</dbReference>
<dbReference type="InterPro" id="IPR002194">
    <property type="entry name" value="Chaperonin_TCP-1_CS"/>
</dbReference>
<keyword evidence="6 10" id="KW-0547">Nucleotide-binding</keyword>
<dbReference type="FunFam" id="3.50.7.10:FF:000008">
    <property type="entry name" value="T-complex protein 1 subunit theta"/>
    <property type="match status" value="1"/>
</dbReference>
<organism evidence="11 12">
    <name type="scientific">Syncephalastrum racemosum</name>
    <name type="common">Filamentous fungus</name>
    <dbReference type="NCBI Taxonomy" id="13706"/>
    <lineage>
        <taxon>Eukaryota</taxon>
        <taxon>Fungi</taxon>
        <taxon>Fungi incertae sedis</taxon>
        <taxon>Mucoromycota</taxon>
        <taxon>Mucoromycotina</taxon>
        <taxon>Mucoromycetes</taxon>
        <taxon>Mucorales</taxon>
        <taxon>Syncephalastraceae</taxon>
        <taxon>Syncephalastrum</taxon>
    </lineage>
</organism>
<proteinExistence type="inferred from homology"/>
<evidence type="ECO:0000256" key="1">
    <source>
        <dbReference type="ARBA" id="ARBA00002912"/>
    </source>
</evidence>
<dbReference type="PROSITE" id="PS00751">
    <property type="entry name" value="TCP1_2"/>
    <property type="match status" value="1"/>
</dbReference>
<dbReference type="Gene3D" id="3.30.260.10">
    <property type="entry name" value="TCP-1-like chaperonin intermediate domain"/>
    <property type="match status" value="1"/>
</dbReference>
<dbReference type="InterPro" id="IPR002423">
    <property type="entry name" value="Cpn60/GroEL/TCP-1"/>
</dbReference>
<keyword evidence="12" id="KW-1185">Reference proteome</keyword>
<comment type="function">
    <text evidence="1">Molecular chaperone; assists the folding of proteins upon ATP hydrolysis.</text>
</comment>
<comment type="similarity">
    <text evidence="3 10">Belongs to the TCP-1 chaperonin family.</text>
</comment>
<dbReference type="GO" id="GO:0051082">
    <property type="term" value="F:unfolded protein binding"/>
    <property type="evidence" value="ECO:0007669"/>
    <property type="project" value="EnsemblFungi"/>
</dbReference>
<comment type="subcellular location">
    <subcellularLocation>
        <location evidence="2">Cytoplasm</location>
    </subcellularLocation>
</comment>
<dbReference type="PANTHER" id="PTHR11353">
    <property type="entry name" value="CHAPERONIN"/>
    <property type="match status" value="1"/>
</dbReference>
<comment type="subunit">
    <text evidence="4">Component of the T-complex protein 1 (TCP1) complex.</text>
</comment>
<evidence type="ECO:0000256" key="7">
    <source>
        <dbReference type="ARBA" id="ARBA00022840"/>
    </source>
</evidence>
<dbReference type="InterPro" id="IPR017998">
    <property type="entry name" value="Chaperone_TCP-1"/>
</dbReference>
<dbReference type="STRING" id="13706.A0A1X2HXI5"/>
<dbReference type="GO" id="GO:0005524">
    <property type="term" value="F:ATP binding"/>
    <property type="evidence" value="ECO:0007669"/>
    <property type="project" value="UniProtKB-KW"/>
</dbReference>
<dbReference type="GO" id="GO:0140662">
    <property type="term" value="F:ATP-dependent protein folding chaperone"/>
    <property type="evidence" value="ECO:0007669"/>
    <property type="project" value="InterPro"/>
</dbReference>
<accession>A0A1X2HXI5</accession>
<keyword evidence="7 10" id="KW-0067">ATP-binding</keyword>
<evidence type="ECO:0000256" key="3">
    <source>
        <dbReference type="ARBA" id="ARBA00008020"/>
    </source>
</evidence>
<comment type="caution">
    <text evidence="11">The sequence shown here is derived from an EMBL/GenBank/DDBJ whole genome shotgun (WGS) entry which is preliminary data.</text>
</comment>
<reference evidence="11 12" key="1">
    <citation type="submission" date="2016-07" db="EMBL/GenBank/DDBJ databases">
        <title>Pervasive Adenine N6-methylation of Active Genes in Fungi.</title>
        <authorList>
            <consortium name="DOE Joint Genome Institute"/>
            <person name="Mondo S.J."/>
            <person name="Dannebaum R.O."/>
            <person name="Kuo R.C."/>
            <person name="Labutti K."/>
            <person name="Haridas S."/>
            <person name="Kuo A."/>
            <person name="Salamov A."/>
            <person name="Ahrendt S.R."/>
            <person name="Lipzen A."/>
            <person name="Sullivan W."/>
            <person name="Andreopoulos W.B."/>
            <person name="Clum A."/>
            <person name="Lindquist E."/>
            <person name="Daum C."/>
            <person name="Ramamoorthy G.K."/>
            <person name="Gryganskyi A."/>
            <person name="Culley D."/>
            <person name="Magnuson J.K."/>
            <person name="James T.Y."/>
            <person name="O'Malley M.A."/>
            <person name="Stajich J.E."/>
            <person name="Spatafora J.W."/>
            <person name="Visel A."/>
            <person name="Grigoriev I.V."/>
        </authorList>
    </citation>
    <scope>NUCLEOTIDE SEQUENCE [LARGE SCALE GENOMIC DNA]</scope>
    <source>
        <strain evidence="11 12">NRRL 2496</strain>
    </source>
</reference>
<gene>
    <name evidence="11" type="ORF">BCR43DRAFT_467555</name>
</gene>
<dbReference type="Proteomes" id="UP000242180">
    <property type="component" value="Unassembled WGS sequence"/>
</dbReference>
<dbReference type="PRINTS" id="PR00304">
    <property type="entry name" value="TCOMPLEXTCP1"/>
</dbReference>
<name>A0A1X2HXI5_SYNRA</name>
<evidence type="ECO:0000313" key="12">
    <source>
        <dbReference type="Proteomes" id="UP000242180"/>
    </source>
</evidence>
<dbReference type="SUPFAM" id="SSF48592">
    <property type="entry name" value="GroEL equatorial domain-like"/>
    <property type="match status" value="1"/>
</dbReference>
<dbReference type="InterPro" id="IPR027413">
    <property type="entry name" value="GROEL-like_equatorial_sf"/>
</dbReference>
<evidence type="ECO:0000256" key="10">
    <source>
        <dbReference type="RuleBase" id="RU004187"/>
    </source>
</evidence>
<evidence type="ECO:0000256" key="4">
    <source>
        <dbReference type="ARBA" id="ARBA00011381"/>
    </source>
</evidence>
<dbReference type="SUPFAM" id="SSF52029">
    <property type="entry name" value="GroEL apical domain-like"/>
    <property type="match status" value="1"/>
</dbReference>
<evidence type="ECO:0000256" key="5">
    <source>
        <dbReference type="ARBA" id="ARBA00022490"/>
    </source>
</evidence>
<dbReference type="Gene3D" id="3.50.7.10">
    <property type="entry name" value="GroEL"/>
    <property type="match status" value="1"/>
</dbReference>
<dbReference type="EMBL" id="MCGN01000001">
    <property type="protein sequence ID" value="ORZ03798.1"/>
    <property type="molecule type" value="Genomic_DNA"/>
</dbReference>
<evidence type="ECO:0000313" key="11">
    <source>
        <dbReference type="EMBL" id="ORZ03798.1"/>
    </source>
</evidence>
<keyword evidence="5" id="KW-0963">Cytoplasm</keyword>
<dbReference type="GO" id="GO:0016887">
    <property type="term" value="F:ATP hydrolysis activity"/>
    <property type="evidence" value="ECO:0007669"/>
    <property type="project" value="InterPro"/>
</dbReference>
<dbReference type="AlphaFoldDB" id="A0A1X2HXI5"/>
<evidence type="ECO:0000256" key="2">
    <source>
        <dbReference type="ARBA" id="ARBA00004496"/>
    </source>
</evidence>
<dbReference type="Pfam" id="PF00118">
    <property type="entry name" value="Cpn60_TCP1"/>
    <property type="match status" value="1"/>
</dbReference>
<dbReference type="Gene3D" id="1.10.560.10">
    <property type="entry name" value="GroEL-like equatorial domain"/>
    <property type="match status" value="1"/>
</dbReference>
<dbReference type="InterPro" id="IPR027409">
    <property type="entry name" value="GroEL-like_apical_dom_sf"/>
</dbReference>